<protein>
    <recommendedName>
        <fullName evidence="2">C3H1-type domain-containing protein</fullName>
    </recommendedName>
</protein>
<dbReference type="EMBL" id="HBIQ01081695">
    <property type="protein sequence ID" value="CAE0583854.1"/>
    <property type="molecule type" value="Transcribed_RNA"/>
</dbReference>
<name>A0A7S3WXT8_9SPIT</name>
<gene>
    <name evidence="1" type="ORF">SACU0126_LOCUS26079</name>
</gene>
<dbReference type="AlphaFoldDB" id="A0A7S3WXT8"/>
<organism evidence="1">
    <name type="scientific">Strombidinopsis acuminata</name>
    <dbReference type="NCBI Taxonomy" id="141414"/>
    <lineage>
        <taxon>Eukaryota</taxon>
        <taxon>Sar</taxon>
        <taxon>Alveolata</taxon>
        <taxon>Ciliophora</taxon>
        <taxon>Intramacronucleata</taxon>
        <taxon>Spirotrichea</taxon>
        <taxon>Choreotrichia</taxon>
        <taxon>Choreotrichida</taxon>
        <taxon>Strombidinopsidae</taxon>
        <taxon>Strombidinopsis</taxon>
    </lineage>
</organism>
<evidence type="ECO:0008006" key="2">
    <source>
        <dbReference type="Google" id="ProtNLM"/>
    </source>
</evidence>
<evidence type="ECO:0000313" key="1">
    <source>
        <dbReference type="EMBL" id="CAE0583854.1"/>
    </source>
</evidence>
<sequence length="115" mass="12993">MMGRRRTCPDKIQDTGADGRWQDFDKYSIIESLRSGGMPELRSPLKVRFADPGHMGDMDSPSADIAPLEIRQPEMSMGSREHGSGECRPCAWFWRPQGCTNGVDCRHCHLCPRAR</sequence>
<accession>A0A7S3WXT8</accession>
<reference evidence="1" key="1">
    <citation type="submission" date="2021-01" db="EMBL/GenBank/DDBJ databases">
        <authorList>
            <person name="Corre E."/>
            <person name="Pelletier E."/>
            <person name="Niang G."/>
            <person name="Scheremetjew M."/>
            <person name="Finn R."/>
            <person name="Kale V."/>
            <person name="Holt S."/>
            <person name="Cochrane G."/>
            <person name="Meng A."/>
            <person name="Brown T."/>
            <person name="Cohen L."/>
        </authorList>
    </citation>
    <scope>NUCLEOTIDE SEQUENCE</scope>
    <source>
        <strain evidence="1">SPMC142</strain>
    </source>
</reference>
<proteinExistence type="predicted"/>